<organism evidence="2 3">
    <name type="scientific">Methanoculleus taiwanensis</name>
    <dbReference type="NCBI Taxonomy" id="1550565"/>
    <lineage>
        <taxon>Archaea</taxon>
        <taxon>Methanobacteriati</taxon>
        <taxon>Methanobacteriota</taxon>
        <taxon>Stenosarchaea group</taxon>
        <taxon>Methanomicrobia</taxon>
        <taxon>Methanomicrobiales</taxon>
        <taxon>Methanomicrobiaceae</taxon>
        <taxon>Methanoculleus</taxon>
    </lineage>
</organism>
<reference evidence="2 3" key="1">
    <citation type="journal article" date="2015" name="Int. J. Syst. Evol. Microbiol.">
        <title>Methanoculleus taiwanensis sp. nov., a methanogen isolated from deep marine sediment at the deformation front area near Taiwan.</title>
        <authorList>
            <person name="Weng C.Y."/>
            <person name="Chen S.C."/>
            <person name="Lai M.C."/>
            <person name="Wu S.Y."/>
            <person name="Lin S."/>
            <person name="Yang T.F."/>
            <person name="Chen P.C."/>
        </authorList>
    </citation>
    <scope>NUCLEOTIDE SEQUENCE [LARGE SCALE GENOMIC DNA]</scope>
    <source>
        <strain evidence="2 3">CYW4</strain>
    </source>
</reference>
<dbReference type="RefSeq" id="WP_128693824.1">
    <property type="nucleotide sequence ID" value="NZ_LHQS01000002.1"/>
</dbReference>
<accession>A0A498GZY6</accession>
<comment type="caution">
    <text evidence="2">The sequence shown here is derived from an EMBL/GenBank/DDBJ whole genome shotgun (WGS) entry which is preliminary data.</text>
</comment>
<protein>
    <submittedName>
        <fullName evidence="2">Uncharacterized protein</fullName>
    </submittedName>
</protein>
<keyword evidence="1" id="KW-1133">Transmembrane helix</keyword>
<dbReference type="EMBL" id="LHQS01000002">
    <property type="protein sequence ID" value="RXE56092.1"/>
    <property type="molecule type" value="Genomic_DNA"/>
</dbReference>
<feature type="transmembrane region" description="Helical" evidence="1">
    <location>
        <begin position="34"/>
        <end position="55"/>
    </location>
</feature>
<keyword evidence="1" id="KW-0472">Membrane</keyword>
<name>A0A498GZY6_9EURY</name>
<evidence type="ECO:0000313" key="3">
    <source>
        <dbReference type="Proteomes" id="UP000290932"/>
    </source>
</evidence>
<keyword evidence="3" id="KW-1185">Reference proteome</keyword>
<sequence length="63" mass="6699">MPFSDRITIIVLFLSVLIGFAFGSWASAVWPGNLTSLAATFAGVVVAYYAIAFVARKAGFPVE</sequence>
<evidence type="ECO:0000313" key="2">
    <source>
        <dbReference type="EMBL" id="RXE56092.1"/>
    </source>
</evidence>
<proteinExistence type="predicted"/>
<keyword evidence="1" id="KW-0812">Transmembrane</keyword>
<gene>
    <name evidence="2" type="ORF">ABH15_07880</name>
</gene>
<feature type="transmembrane region" description="Helical" evidence="1">
    <location>
        <begin position="7"/>
        <end position="28"/>
    </location>
</feature>
<evidence type="ECO:0000256" key="1">
    <source>
        <dbReference type="SAM" id="Phobius"/>
    </source>
</evidence>
<dbReference type="Proteomes" id="UP000290932">
    <property type="component" value="Unassembled WGS sequence"/>
</dbReference>
<dbReference type="AlphaFoldDB" id="A0A498GZY6"/>